<gene>
    <name evidence="8" type="ORF">GCM10023092_08740</name>
</gene>
<evidence type="ECO:0000256" key="5">
    <source>
        <dbReference type="ARBA" id="ARBA00023136"/>
    </source>
</evidence>
<keyword evidence="2" id="KW-1003">Cell membrane</keyword>
<evidence type="ECO:0000256" key="6">
    <source>
        <dbReference type="SAM" id="Phobius"/>
    </source>
</evidence>
<feature type="transmembrane region" description="Helical" evidence="6">
    <location>
        <begin position="60"/>
        <end position="82"/>
    </location>
</feature>
<organism evidence="8 9">
    <name type="scientific">Rurimicrobium arvi</name>
    <dbReference type="NCBI Taxonomy" id="2049916"/>
    <lineage>
        <taxon>Bacteria</taxon>
        <taxon>Pseudomonadati</taxon>
        <taxon>Bacteroidota</taxon>
        <taxon>Chitinophagia</taxon>
        <taxon>Chitinophagales</taxon>
        <taxon>Chitinophagaceae</taxon>
        <taxon>Rurimicrobium</taxon>
    </lineage>
</organism>
<accession>A0ABP8MLW3</accession>
<evidence type="ECO:0000259" key="7">
    <source>
        <dbReference type="Pfam" id="PF00884"/>
    </source>
</evidence>
<evidence type="ECO:0000313" key="9">
    <source>
        <dbReference type="Proteomes" id="UP001501410"/>
    </source>
</evidence>
<protein>
    <submittedName>
        <fullName evidence="8">LTA synthase family protein</fullName>
    </submittedName>
</protein>
<evidence type="ECO:0000256" key="4">
    <source>
        <dbReference type="ARBA" id="ARBA00022989"/>
    </source>
</evidence>
<dbReference type="Pfam" id="PF00884">
    <property type="entry name" value="Sulfatase"/>
    <property type="match status" value="1"/>
</dbReference>
<comment type="subcellular location">
    <subcellularLocation>
        <location evidence="1">Cell membrane</location>
        <topology evidence="1">Multi-pass membrane protein</topology>
    </subcellularLocation>
</comment>
<dbReference type="Gene3D" id="3.40.720.10">
    <property type="entry name" value="Alkaline Phosphatase, subunit A"/>
    <property type="match status" value="1"/>
</dbReference>
<dbReference type="SUPFAM" id="SSF53649">
    <property type="entry name" value="Alkaline phosphatase-like"/>
    <property type="match status" value="1"/>
</dbReference>
<dbReference type="InterPro" id="IPR000917">
    <property type="entry name" value="Sulfatase_N"/>
</dbReference>
<feature type="transmembrane region" description="Helical" evidence="6">
    <location>
        <begin position="152"/>
        <end position="170"/>
    </location>
</feature>
<dbReference type="Proteomes" id="UP001501410">
    <property type="component" value="Unassembled WGS sequence"/>
</dbReference>
<dbReference type="PIRSF" id="PIRSF005091">
    <property type="entry name" value="Mmb_sulf_HI1246"/>
    <property type="match status" value="1"/>
</dbReference>
<feature type="transmembrane region" description="Helical" evidence="6">
    <location>
        <begin position="113"/>
        <end position="131"/>
    </location>
</feature>
<keyword evidence="5 6" id="KW-0472">Membrane</keyword>
<sequence length="605" mass="68773">MLLILNADHFNGVTPSVLLRILFYGLRFDLSAIAALNSLYWLLFLFPAPRWPSAKADKVLQYWFIIINATAFLFEIADWAYFPYNHKRSTAELLQMLSRKGDFVNLLPAFLKGYWYLFLAGILFIVLLAYLNNSICKRFPLKQEKQSHIKSILTYCLSLTLAFIALRGGVQLVPLGIKNAAGITQPNHLPLVLNTPFSIINTLGARALEPVHYMSDAAAEKLIGTRKQFTGKEFRPKNVVVIVLESFSKEFTAIGGLQSYTPFFDSLMQHSLVCTQSFANGYHSAEGIPAIFAGIPSLQEEPFTTSVYGTNRITSLPGTLKSMGYSSAFYHGGTNGTMSFDVFCRNAQFDRYAGRNEYNNEGDFDGDWGIWDEPFLQFAVKDISGRLHEPFFAGIFTLSSHHPYRIPPQYKGKFPSGKLEIYESIGYTDFSLRRFFQSASRESWFQNTLFVLVADHCSALSANEYYNMHQGRFAVPLVFFAPGDTSLRGSVDKLTQQIDILPSVLDYLGYPRPFFAFGNSIFRKDVPAFTVQHIDGHLCWTMDRFFIRITNGNMSAVFDRFKDPLDNGNMLPEISPDTFTALRYQRAFWQVYTDKMIHNNLFIEQ</sequence>
<proteinExistence type="predicted"/>
<comment type="caution">
    <text evidence="8">The sequence shown here is derived from an EMBL/GenBank/DDBJ whole genome shotgun (WGS) entry which is preliminary data.</text>
</comment>
<dbReference type="EMBL" id="BAABEZ010000004">
    <property type="protein sequence ID" value="GAA4451301.1"/>
    <property type="molecule type" value="Genomic_DNA"/>
</dbReference>
<dbReference type="PANTHER" id="PTHR47371:SF3">
    <property type="entry name" value="PHOSPHOGLYCEROL TRANSFERASE I"/>
    <property type="match status" value="1"/>
</dbReference>
<feature type="domain" description="Sulfatase N-terminal" evidence="7">
    <location>
        <begin position="237"/>
        <end position="510"/>
    </location>
</feature>
<dbReference type="PANTHER" id="PTHR47371">
    <property type="entry name" value="LIPOTEICHOIC ACID SYNTHASE"/>
    <property type="match status" value="1"/>
</dbReference>
<name>A0ABP8MLW3_9BACT</name>
<dbReference type="CDD" id="cd16015">
    <property type="entry name" value="LTA_synthase"/>
    <property type="match status" value="1"/>
</dbReference>
<evidence type="ECO:0000256" key="1">
    <source>
        <dbReference type="ARBA" id="ARBA00004651"/>
    </source>
</evidence>
<dbReference type="InterPro" id="IPR017850">
    <property type="entry name" value="Alkaline_phosphatase_core_sf"/>
</dbReference>
<keyword evidence="4 6" id="KW-1133">Transmembrane helix</keyword>
<evidence type="ECO:0000256" key="3">
    <source>
        <dbReference type="ARBA" id="ARBA00022692"/>
    </source>
</evidence>
<keyword evidence="9" id="KW-1185">Reference proteome</keyword>
<evidence type="ECO:0000256" key="2">
    <source>
        <dbReference type="ARBA" id="ARBA00022475"/>
    </source>
</evidence>
<dbReference type="InterPro" id="IPR050448">
    <property type="entry name" value="OpgB/LTA_synthase_biosynth"/>
</dbReference>
<keyword evidence="3 6" id="KW-0812">Transmembrane</keyword>
<evidence type="ECO:0000313" key="8">
    <source>
        <dbReference type="EMBL" id="GAA4451301.1"/>
    </source>
</evidence>
<feature type="transmembrane region" description="Helical" evidence="6">
    <location>
        <begin position="30"/>
        <end position="48"/>
    </location>
</feature>
<dbReference type="InterPro" id="IPR012160">
    <property type="entry name" value="LtaS-like"/>
</dbReference>
<reference evidence="9" key="1">
    <citation type="journal article" date="2019" name="Int. J. Syst. Evol. Microbiol.">
        <title>The Global Catalogue of Microorganisms (GCM) 10K type strain sequencing project: providing services to taxonomists for standard genome sequencing and annotation.</title>
        <authorList>
            <consortium name="The Broad Institute Genomics Platform"/>
            <consortium name="The Broad Institute Genome Sequencing Center for Infectious Disease"/>
            <person name="Wu L."/>
            <person name="Ma J."/>
        </authorList>
    </citation>
    <scope>NUCLEOTIDE SEQUENCE [LARGE SCALE GENOMIC DNA]</scope>
    <source>
        <strain evidence="9">JCM 31921</strain>
    </source>
</reference>